<evidence type="ECO:0000256" key="3">
    <source>
        <dbReference type="ARBA" id="ARBA00022737"/>
    </source>
</evidence>
<evidence type="ECO:0000313" key="5">
    <source>
        <dbReference type="EMBL" id="KAH6891536.1"/>
    </source>
</evidence>
<dbReference type="GO" id="GO:0005737">
    <property type="term" value="C:cytoplasm"/>
    <property type="evidence" value="ECO:0007669"/>
    <property type="project" value="UniProtKB-SubCell"/>
</dbReference>
<dbReference type="InterPro" id="IPR011990">
    <property type="entry name" value="TPR-like_helical_dom_sf"/>
</dbReference>
<comment type="caution">
    <text evidence="5">The sequence shown here is derived from an EMBL/GenBank/DDBJ whole genome shotgun (WGS) entry which is preliminary data.</text>
</comment>
<sequence length="323" mass="36089">MIWTELHKLYFRKLDQQQAESYAAKLYSLRLSILGKHSVSTISSAYLYALPIRRLGTGSTTARDILLATSEGTKAVFGPESAITGMHYAHLGREMAALGEVDAIPQMLRALDILEMHLVEENASVFENLADDIWNTLKSQGKLEDSRSLCLRVSESCEQRLGSEHIITCKYLANVGFLDTSLGNSAEAETILLRALTRLERTVGSEHPETLRVMSNLASVYRNQSRAEDSIRLHRRVLAIRERTTGPKSWGTLLCMSNLGVSLRESGAVEEAKRVLLEAKRRLEEPDIATVYEDVADLVTHALHGLEDETDVEARILRAEERL</sequence>
<keyword evidence="3" id="KW-0677">Repeat</keyword>
<dbReference type="Gene3D" id="1.25.40.10">
    <property type="entry name" value="Tetratricopeptide repeat domain"/>
    <property type="match status" value="3"/>
</dbReference>
<name>A0A9P9ATW3_9HYPO</name>
<proteinExistence type="predicted"/>
<dbReference type="GO" id="GO:0005871">
    <property type="term" value="C:kinesin complex"/>
    <property type="evidence" value="ECO:0007669"/>
    <property type="project" value="InterPro"/>
</dbReference>
<keyword evidence="6" id="KW-1185">Reference proteome</keyword>
<dbReference type="OrthoDB" id="5986190at2759"/>
<dbReference type="GO" id="GO:0007018">
    <property type="term" value="P:microtubule-based movement"/>
    <property type="evidence" value="ECO:0007669"/>
    <property type="project" value="TreeGrafter"/>
</dbReference>
<comment type="subcellular location">
    <subcellularLocation>
        <location evidence="1">Cytoplasm</location>
    </subcellularLocation>
</comment>
<evidence type="ECO:0000256" key="2">
    <source>
        <dbReference type="ARBA" id="ARBA00022490"/>
    </source>
</evidence>
<dbReference type="PANTHER" id="PTHR45783">
    <property type="entry name" value="KINESIN LIGHT CHAIN"/>
    <property type="match status" value="1"/>
</dbReference>
<reference evidence="5 6" key="1">
    <citation type="journal article" date="2021" name="Nat. Commun.">
        <title>Genetic determinants of endophytism in the Arabidopsis root mycobiome.</title>
        <authorList>
            <person name="Mesny F."/>
            <person name="Miyauchi S."/>
            <person name="Thiergart T."/>
            <person name="Pickel B."/>
            <person name="Atanasova L."/>
            <person name="Karlsson M."/>
            <person name="Huettel B."/>
            <person name="Barry K.W."/>
            <person name="Haridas S."/>
            <person name="Chen C."/>
            <person name="Bauer D."/>
            <person name="Andreopoulos W."/>
            <person name="Pangilinan J."/>
            <person name="LaButti K."/>
            <person name="Riley R."/>
            <person name="Lipzen A."/>
            <person name="Clum A."/>
            <person name="Drula E."/>
            <person name="Henrissat B."/>
            <person name="Kohler A."/>
            <person name="Grigoriev I.V."/>
            <person name="Martin F.M."/>
            <person name="Hacquard S."/>
        </authorList>
    </citation>
    <scope>NUCLEOTIDE SEQUENCE [LARGE SCALE GENOMIC DNA]</scope>
    <source>
        <strain evidence="5 6">MPI-CAGE-CH-0241</strain>
    </source>
</reference>
<dbReference type="Pfam" id="PF13374">
    <property type="entry name" value="TPR_10"/>
    <property type="match status" value="2"/>
</dbReference>
<feature type="non-terminal residue" evidence="5">
    <location>
        <position position="323"/>
    </location>
</feature>
<evidence type="ECO:0008006" key="7">
    <source>
        <dbReference type="Google" id="ProtNLM"/>
    </source>
</evidence>
<keyword evidence="2" id="KW-0963">Cytoplasm</keyword>
<dbReference type="GO" id="GO:0019894">
    <property type="term" value="F:kinesin binding"/>
    <property type="evidence" value="ECO:0007669"/>
    <property type="project" value="TreeGrafter"/>
</dbReference>
<dbReference type="PANTHER" id="PTHR45783:SF3">
    <property type="entry name" value="KINESIN LIGHT CHAIN"/>
    <property type="match status" value="1"/>
</dbReference>
<organism evidence="5 6">
    <name type="scientific">Thelonectria olida</name>
    <dbReference type="NCBI Taxonomy" id="1576542"/>
    <lineage>
        <taxon>Eukaryota</taxon>
        <taxon>Fungi</taxon>
        <taxon>Dikarya</taxon>
        <taxon>Ascomycota</taxon>
        <taxon>Pezizomycotina</taxon>
        <taxon>Sordariomycetes</taxon>
        <taxon>Hypocreomycetidae</taxon>
        <taxon>Hypocreales</taxon>
        <taxon>Nectriaceae</taxon>
        <taxon>Thelonectria</taxon>
    </lineage>
</organism>
<dbReference type="Pfam" id="PF13424">
    <property type="entry name" value="TPR_12"/>
    <property type="match status" value="1"/>
</dbReference>
<dbReference type="AlphaFoldDB" id="A0A9P9ATW3"/>
<dbReference type="EMBL" id="JAGPYM010000008">
    <property type="protein sequence ID" value="KAH6891536.1"/>
    <property type="molecule type" value="Genomic_DNA"/>
</dbReference>
<dbReference type="Proteomes" id="UP000777438">
    <property type="component" value="Unassembled WGS sequence"/>
</dbReference>
<gene>
    <name evidence="5" type="ORF">B0T10DRAFT_512084</name>
</gene>
<evidence type="ECO:0000313" key="6">
    <source>
        <dbReference type="Proteomes" id="UP000777438"/>
    </source>
</evidence>
<dbReference type="InterPro" id="IPR002151">
    <property type="entry name" value="Kinesin_light"/>
</dbReference>
<keyword evidence="4" id="KW-0802">TPR repeat</keyword>
<evidence type="ECO:0000256" key="1">
    <source>
        <dbReference type="ARBA" id="ARBA00004496"/>
    </source>
</evidence>
<evidence type="ECO:0000256" key="4">
    <source>
        <dbReference type="ARBA" id="ARBA00022803"/>
    </source>
</evidence>
<accession>A0A9P9ATW3</accession>
<protein>
    <recommendedName>
        <fullName evidence="7">Kinesin light chain</fullName>
    </recommendedName>
</protein>
<dbReference type="SUPFAM" id="SSF48452">
    <property type="entry name" value="TPR-like"/>
    <property type="match status" value="1"/>
</dbReference>